<dbReference type="InterPro" id="IPR050194">
    <property type="entry name" value="Glycosyltransferase_grp1"/>
</dbReference>
<dbReference type="GO" id="GO:0016757">
    <property type="term" value="F:glycosyltransferase activity"/>
    <property type="evidence" value="ECO:0007669"/>
    <property type="project" value="InterPro"/>
</dbReference>
<organism evidence="3 4">
    <name type="scientific">Methylorubrum salsuginis</name>
    <dbReference type="NCBI Taxonomy" id="414703"/>
    <lineage>
        <taxon>Bacteria</taxon>
        <taxon>Pseudomonadati</taxon>
        <taxon>Pseudomonadota</taxon>
        <taxon>Alphaproteobacteria</taxon>
        <taxon>Hyphomicrobiales</taxon>
        <taxon>Methylobacteriaceae</taxon>
        <taxon>Methylorubrum</taxon>
    </lineage>
</organism>
<protein>
    <submittedName>
        <fullName evidence="3">Glycosyltransferase involved in cell wall bisynthesis</fullName>
    </submittedName>
</protein>
<name>A0A1I3YQU9_9HYPH</name>
<reference evidence="4" key="1">
    <citation type="submission" date="2016-10" db="EMBL/GenBank/DDBJ databases">
        <authorList>
            <person name="Varghese N."/>
            <person name="Submissions S."/>
        </authorList>
    </citation>
    <scope>NUCLEOTIDE SEQUENCE [LARGE SCALE GENOMIC DNA]</scope>
    <source>
        <strain evidence="4">CGMCC 1.6474</strain>
    </source>
</reference>
<dbReference type="EMBL" id="FOSV01000001">
    <property type="protein sequence ID" value="SFK33729.1"/>
    <property type="molecule type" value="Genomic_DNA"/>
</dbReference>
<dbReference type="InterPro" id="IPR028098">
    <property type="entry name" value="Glyco_trans_4-like_N"/>
</dbReference>
<accession>A0A1I3YQU9</accession>
<sequence>MRVAIVHYWLVGMRGGEKVLEALCRMYPDADIFTHVVVPEALSDDLRRHTIRTSFIAKLPRAARMYKSYLPLMPLALEQLDLSGYDLIISSESGPAKGVVPPEGAVHICYCHSPMRYIWNMYHDYRRSAGPIARATMPLLTHYLRTWDASSAARVDRFVANSSTVSGRIRRYYRRDAEVIHPPVDVSAFAPVAPEEVGDYYLMVGELVRYKRPDIAVRAFNALRRRLVIIGGGEMLGELRALAGPTVEVLGAQPFATLRHHYARARGLIFPGEEDFGIVPVEAMASGRPVIAYGRGGATETVVEARTGVFFHEQSEEALIDAVARLEGLDLDPAEIALHARQFNPARFERQMRQAVGAAWMGTYGSQPPVAAPEAAGLPVPLSRRRPAYA</sequence>
<dbReference type="Proteomes" id="UP000198804">
    <property type="component" value="Unassembled WGS sequence"/>
</dbReference>
<gene>
    <name evidence="3" type="ORF">SAMN04488125_101301</name>
</gene>
<dbReference type="Gene3D" id="3.40.50.2000">
    <property type="entry name" value="Glycogen Phosphorylase B"/>
    <property type="match status" value="2"/>
</dbReference>
<dbReference type="Pfam" id="PF00534">
    <property type="entry name" value="Glycos_transf_1"/>
    <property type="match status" value="1"/>
</dbReference>
<evidence type="ECO:0000313" key="3">
    <source>
        <dbReference type="EMBL" id="SFK33729.1"/>
    </source>
</evidence>
<proteinExistence type="predicted"/>
<dbReference type="PANTHER" id="PTHR45947:SF3">
    <property type="entry name" value="SULFOQUINOVOSYL TRANSFERASE SQD2"/>
    <property type="match status" value="1"/>
</dbReference>
<feature type="domain" description="Glycosyl transferase family 1" evidence="1">
    <location>
        <begin position="199"/>
        <end position="327"/>
    </location>
</feature>
<dbReference type="AlphaFoldDB" id="A0A1I3YQU9"/>
<dbReference type="OrthoDB" id="9801573at2"/>
<dbReference type="PANTHER" id="PTHR45947">
    <property type="entry name" value="SULFOQUINOVOSYL TRANSFERASE SQD2"/>
    <property type="match status" value="1"/>
</dbReference>
<dbReference type="RefSeq" id="WP_091941220.1">
    <property type="nucleotide sequence ID" value="NZ_FOSV01000001.1"/>
</dbReference>
<dbReference type="Pfam" id="PF13439">
    <property type="entry name" value="Glyco_transf_4"/>
    <property type="match status" value="1"/>
</dbReference>
<evidence type="ECO:0000259" key="1">
    <source>
        <dbReference type="Pfam" id="PF00534"/>
    </source>
</evidence>
<dbReference type="InterPro" id="IPR001296">
    <property type="entry name" value="Glyco_trans_1"/>
</dbReference>
<feature type="domain" description="Glycosyltransferase subfamily 4-like N-terminal" evidence="2">
    <location>
        <begin position="14"/>
        <end position="187"/>
    </location>
</feature>
<evidence type="ECO:0000259" key="2">
    <source>
        <dbReference type="Pfam" id="PF13439"/>
    </source>
</evidence>
<dbReference type="STRING" id="414703.SAMN04488125_101301"/>
<keyword evidence="4" id="KW-1185">Reference proteome</keyword>
<evidence type="ECO:0000313" key="4">
    <source>
        <dbReference type="Proteomes" id="UP000198804"/>
    </source>
</evidence>
<keyword evidence="3" id="KW-0808">Transferase</keyword>
<dbReference type="SUPFAM" id="SSF53756">
    <property type="entry name" value="UDP-Glycosyltransferase/glycogen phosphorylase"/>
    <property type="match status" value="1"/>
</dbReference>